<name>A0A699ZGH3_HAELA</name>
<dbReference type="EMBL" id="BLLF01001752">
    <property type="protein sequence ID" value="GFH21045.1"/>
    <property type="molecule type" value="Genomic_DNA"/>
</dbReference>
<keyword evidence="3" id="KW-1185">Reference proteome</keyword>
<accession>A0A699ZGH3</accession>
<dbReference type="InterPro" id="IPR036045">
    <property type="entry name" value="Sec1-like_sf"/>
</dbReference>
<dbReference type="InterPro" id="IPR043154">
    <property type="entry name" value="Sec-1-like_dom1"/>
</dbReference>
<protein>
    <submittedName>
        <fullName evidence="2">VPS33 protein</fullName>
    </submittedName>
</protein>
<gene>
    <name evidence="2" type="ORF">HaLaN_18272</name>
</gene>
<dbReference type="Gene3D" id="3.40.50.2060">
    <property type="match status" value="1"/>
</dbReference>
<dbReference type="InterPro" id="IPR001619">
    <property type="entry name" value="Sec1-like"/>
</dbReference>
<proteinExistence type="inferred from homology"/>
<dbReference type="Proteomes" id="UP000485058">
    <property type="component" value="Unassembled WGS sequence"/>
</dbReference>
<dbReference type="GO" id="GO:0016192">
    <property type="term" value="P:vesicle-mediated transport"/>
    <property type="evidence" value="ECO:0007669"/>
    <property type="project" value="InterPro"/>
</dbReference>
<sequence>MNVVHIERLDGPDPKENHPELKAVAFIRPTRDNVTLLKRELKAPRFQSLSLSFTNLELFGDFCVIDSHHFMIPCHRNDILLAPSTAASSTAIIQAEMLDRMVQGLSALFLAVRRRPIIRYQRNSEQASRLADSLYNLTYKQQYQLFDFGARGTPVLLILDRRDDPVTPLLTQWSYQAMIHELIGINDNTVKLTSPK</sequence>
<dbReference type="Pfam" id="PF00995">
    <property type="entry name" value="Sec1"/>
    <property type="match status" value="1"/>
</dbReference>
<dbReference type="SUPFAM" id="SSF56815">
    <property type="entry name" value="Sec1/munc18-like (SM) proteins"/>
    <property type="match status" value="1"/>
</dbReference>
<reference evidence="2 3" key="1">
    <citation type="submission" date="2020-02" db="EMBL/GenBank/DDBJ databases">
        <title>Draft genome sequence of Haematococcus lacustris strain NIES-144.</title>
        <authorList>
            <person name="Morimoto D."/>
            <person name="Nakagawa S."/>
            <person name="Yoshida T."/>
            <person name="Sawayama S."/>
        </authorList>
    </citation>
    <scope>NUCLEOTIDE SEQUENCE [LARGE SCALE GENOMIC DNA]</scope>
    <source>
        <strain evidence="2 3">NIES-144</strain>
    </source>
</reference>
<feature type="non-terminal residue" evidence="2">
    <location>
        <position position="1"/>
    </location>
</feature>
<dbReference type="Gene3D" id="3.40.50.1910">
    <property type="match status" value="1"/>
</dbReference>
<evidence type="ECO:0000256" key="1">
    <source>
        <dbReference type="ARBA" id="ARBA00009884"/>
    </source>
</evidence>
<dbReference type="InterPro" id="IPR027482">
    <property type="entry name" value="Sec1-like_dom2"/>
</dbReference>
<comment type="caution">
    <text evidence="2">The sequence shown here is derived from an EMBL/GenBank/DDBJ whole genome shotgun (WGS) entry which is preliminary data.</text>
</comment>
<feature type="non-terminal residue" evidence="2">
    <location>
        <position position="196"/>
    </location>
</feature>
<evidence type="ECO:0000313" key="2">
    <source>
        <dbReference type="EMBL" id="GFH21045.1"/>
    </source>
</evidence>
<evidence type="ECO:0000313" key="3">
    <source>
        <dbReference type="Proteomes" id="UP000485058"/>
    </source>
</evidence>
<dbReference type="PANTHER" id="PTHR11679">
    <property type="entry name" value="VESICLE PROTEIN SORTING-ASSOCIATED"/>
    <property type="match status" value="1"/>
</dbReference>
<organism evidence="2 3">
    <name type="scientific">Haematococcus lacustris</name>
    <name type="common">Green alga</name>
    <name type="synonym">Haematococcus pluvialis</name>
    <dbReference type="NCBI Taxonomy" id="44745"/>
    <lineage>
        <taxon>Eukaryota</taxon>
        <taxon>Viridiplantae</taxon>
        <taxon>Chlorophyta</taxon>
        <taxon>core chlorophytes</taxon>
        <taxon>Chlorophyceae</taxon>
        <taxon>CS clade</taxon>
        <taxon>Chlamydomonadales</taxon>
        <taxon>Haematococcaceae</taxon>
        <taxon>Haematococcus</taxon>
    </lineage>
</organism>
<comment type="similarity">
    <text evidence="1">Belongs to the STXBP/unc-18/SEC1 family.</text>
</comment>
<dbReference type="AlphaFoldDB" id="A0A699ZGH3"/>